<dbReference type="OrthoDB" id="206571at2157"/>
<feature type="compositionally biased region" description="Low complexity" evidence="2">
    <location>
        <begin position="136"/>
        <end position="148"/>
    </location>
</feature>
<dbReference type="RefSeq" id="WP_089816891.1">
    <property type="nucleotide sequence ID" value="NZ_FOZK01000002.1"/>
</dbReference>
<dbReference type="STRING" id="767519.SAMN05216559_2562"/>
<sequence length="181" mass="19427">MSDDEALQRRLRAVERSLTDGDHDVDSLRAAGDQANRIDELAARLDEAEDRIAELEASTQALRGYVGNVRSVNEDVEQRADAALAAVERLEARFDDAAEPEAESIEFPDVPRSSGPHRDSQQLRASSRDRRRADGRTGANGPVGSHSDGGNDGTDSDDATDSDDGTDGGDGLVARIRRTLG</sequence>
<reference evidence="4 5" key="1">
    <citation type="submission" date="2016-10" db="EMBL/GenBank/DDBJ databases">
        <authorList>
            <person name="de Groot N.N."/>
        </authorList>
    </citation>
    <scope>NUCLEOTIDE SEQUENCE [LARGE SCALE GENOMIC DNA]</scope>
    <source>
        <strain evidence="4 5">CGMCC 1.10457</strain>
    </source>
</reference>
<gene>
    <name evidence="4" type="ORF">SAMN05216559_2562</name>
</gene>
<evidence type="ECO:0000259" key="3">
    <source>
        <dbReference type="Pfam" id="PF23991"/>
    </source>
</evidence>
<feature type="compositionally biased region" description="Acidic residues" evidence="2">
    <location>
        <begin position="97"/>
        <end position="106"/>
    </location>
</feature>
<proteinExistence type="predicted"/>
<feature type="compositionally biased region" description="Acidic residues" evidence="2">
    <location>
        <begin position="154"/>
        <end position="167"/>
    </location>
</feature>
<feature type="compositionally biased region" description="Basic and acidic residues" evidence="2">
    <location>
        <begin position="116"/>
        <end position="135"/>
    </location>
</feature>
<organism evidence="4 5">
    <name type="scientific">Halomicrobium zhouii</name>
    <dbReference type="NCBI Taxonomy" id="767519"/>
    <lineage>
        <taxon>Archaea</taxon>
        <taxon>Methanobacteriati</taxon>
        <taxon>Methanobacteriota</taxon>
        <taxon>Stenosarchaea group</taxon>
        <taxon>Halobacteria</taxon>
        <taxon>Halobacteriales</taxon>
        <taxon>Haloarculaceae</taxon>
        <taxon>Halomicrobium</taxon>
    </lineage>
</organism>
<evidence type="ECO:0000256" key="1">
    <source>
        <dbReference type="SAM" id="Coils"/>
    </source>
</evidence>
<dbReference type="AlphaFoldDB" id="A0A1I6LF09"/>
<feature type="region of interest" description="Disordered" evidence="2">
    <location>
        <begin position="95"/>
        <end position="181"/>
    </location>
</feature>
<protein>
    <recommendedName>
        <fullName evidence="3">DUF7310 domain-containing protein</fullName>
    </recommendedName>
</protein>
<keyword evidence="1" id="KW-0175">Coiled coil</keyword>
<keyword evidence="5" id="KW-1185">Reference proteome</keyword>
<dbReference type="Proteomes" id="UP000199062">
    <property type="component" value="Unassembled WGS sequence"/>
</dbReference>
<feature type="domain" description="DUF7310" evidence="3">
    <location>
        <begin position="7"/>
        <end position="89"/>
    </location>
</feature>
<accession>A0A1I6LF09</accession>
<evidence type="ECO:0000256" key="2">
    <source>
        <dbReference type="SAM" id="MobiDB-lite"/>
    </source>
</evidence>
<dbReference type="EMBL" id="FOZK01000002">
    <property type="protein sequence ID" value="SFS01880.1"/>
    <property type="molecule type" value="Genomic_DNA"/>
</dbReference>
<evidence type="ECO:0000313" key="5">
    <source>
        <dbReference type="Proteomes" id="UP000199062"/>
    </source>
</evidence>
<name>A0A1I6LF09_9EURY</name>
<evidence type="ECO:0000313" key="4">
    <source>
        <dbReference type="EMBL" id="SFS01880.1"/>
    </source>
</evidence>
<dbReference type="InterPro" id="IPR055734">
    <property type="entry name" value="DUF7310"/>
</dbReference>
<dbReference type="Pfam" id="PF23991">
    <property type="entry name" value="DUF7310"/>
    <property type="match status" value="1"/>
</dbReference>
<feature type="coiled-coil region" evidence="1">
    <location>
        <begin position="31"/>
        <end position="93"/>
    </location>
</feature>